<proteinExistence type="predicted"/>
<reference evidence="1 2" key="1">
    <citation type="journal article" date="2018" name="Sci. Rep.">
        <title>Genomic signatures of local adaptation to the degree of environmental predictability in rotifers.</title>
        <authorList>
            <person name="Franch-Gras L."/>
            <person name="Hahn C."/>
            <person name="Garcia-Roger E.M."/>
            <person name="Carmona M.J."/>
            <person name="Serra M."/>
            <person name="Gomez A."/>
        </authorList>
    </citation>
    <scope>NUCLEOTIDE SEQUENCE [LARGE SCALE GENOMIC DNA]</scope>
    <source>
        <strain evidence="1">HYR1</strain>
    </source>
</reference>
<organism evidence="1 2">
    <name type="scientific">Brachionus plicatilis</name>
    <name type="common">Marine rotifer</name>
    <name type="synonym">Brachionus muelleri</name>
    <dbReference type="NCBI Taxonomy" id="10195"/>
    <lineage>
        <taxon>Eukaryota</taxon>
        <taxon>Metazoa</taxon>
        <taxon>Spiralia</taxon>
        <taxon>Gnathifera</taxon>
        <taxon>Rotifera</taxon>
        <taxon>Eurotatoria</taxon>
        <taxon>Monogononta</taxon>
        <taxon>Pseudotrocha</taxon>
        <taxon>Ploima</taxon>
        <taxon>Brachionidae</taxon>
        <taxon>Brachionus</taxon>
    </lineage>
</organism>
<dbReference type="Proteomes" id="UP000276133">
    <property type="component" value="Unassembled WGS sequence"/>
</dbReference>
<accession>A0A3M7S0W0</accession>
<feature type="non-terminal residue" evidence="1">
    <location>
        <position position="1"/>
    </location>
</feature>
<dbReference type="EMBL" id="REGN01002255">
    <property type="protein sequence ID" value="RNA29268.1"/>
    <property type="molecule type" value="Genomic_DNA"/>
</dbReference>
<dbReference type="AlphaFoldDB" id="A0A3M7S0W0"/>
<keyword evidence="2" id="KW-1185">Reference proteome</keyword>
<comment type="caution">
    <text evidence="1">The sequence shown here is derived from an EMBL/GenBank/DDBJ whole genome shotgun (WGS) entry which is preliminary data.</text>
</comment>
<gene>
    <name evidence="1" type="ORF">BpHYR1_036741</name>
</gene>
<evidence type="ECO:0000313" key="1">
    <source>
        <dbReference type="EMBL" id="RNA29268.1"/>
    </source>
</evidence>
<name>A0A3M7S0W0_BRAPC</name>
<evidence type="ECO:0000313" key="2">
    <source>
        <dbReference type="Proteomes" id="UP000276133"/>
    </source>
</evidence>
<protein>
    <submittedName>
        <fullName evidence="1">Uncharacterized protein</fullName>
    </submittedName>
</protein>
<sequence>KDNFYRIDISKIFRTQSVSFFILNNYLSCTFCYFKINNVRLNFCAKIFDSNFYGLYLISMFQLSVKSNYHPHRQSRLHKKEKKPKEAELKRFMKEIDSEIARDLFINSTVMLYAGGIISELLNFESIIFFSN</sequence>